<reference evidence="1 2" key="1">
    <citation type="journal article" date="2017" name="Genome Biol.">
        <title>New reference genome sequences of hot pepper reveal the massive evolution of plant disease-resistance genes by retroduplication.</title>
        <authorList>
            <person name="Kim S."/>
            <person name="Park J."/>
            <person name="Yeom S.I."/>
            <person name="Kim Y.M."/>
            <person name="Seo E."/>
            <person name="Kim K.T."/>
            <person name="Kim M.S."/>
            <person name="Lee J.M."/>
            <person name="Cheong K."/>
            <person name="Shin H.S."/>
            <person name="Kim S.B."/>
            <person name="Han K."/>
            <person name="Lee J."/>
            <person name="Park M."/>
            <person name="Lee H.A."/>
            <person name="Lee H.Y."/>
            <person name="Lee Y."/>
            <person name="Oh S."/>
            <person name="Lee J.H."/>
            <person name="Choi E."/>
            <person name="Choi E."/>
            <person name="Lee S.E."/>
            <person name="Jeon J."/>
            <person name="Kim H."/>
            <person name="Choi G."/>
            <person name="Song H."/>
            <person name="Lee J."/>
            <person name="Lee S.C."/>
            <person name="Kwon J.K."/>
            <person name="Lee H.Y."/>
            <person name="Koo N."/>
            <person name="Hong Y."/>
            <person name="Kim R.W."/>
            <person name="Kang W.H."/>
            <person name="Huh J.H."/>
            <person name="Kang B.C."/>
            <person name="Yang T.J."/>
            <person name="Lee Y.H."/>
            <person name="Bennetzen J.L."/>
            <person name="Choi D."/>
        </authorList>
    </citation>
    <scope>NUCLEOTIDE SEQUENCE [LARGE SCALE GENOMIC DNA]</scope>
    <source>
        <strain evidence="2">cv. PBC81</strain>
    </source>
</reference>
<dbReference type="EMBL" id="MLFT02000715">
    <property type="protein sequence ID" value="PHT26609.1"/>
    <property type="molecule type" value="Genomic_DNA"/>
</dbReference>
<dbReference type="InterPro" id="IPR012337">
    <property type="entry name" value="RNaseH-like_sf"/>
</dbReference>
<comment type="caution">
    <text evidence="1">The sequence shown here is derived from an EMBL/GenBank/DDBJ whole genome shotgun (WGS) entry which is preliminary data.</text>
</comment>
<accession>A0A2G2V0W4</accession>
<gene>
    <name evidence="1" type="ORF">CQW23_33779</name>
</gene>
<sequence>MQKAFHIGVPLLYCPKSSTSSKAHFLISYCFCASGLLMANNEAKMNKNGGSKAAKTINEINSKKRKLILERSVAWDHFDKIDGPNGELIAKYKVFTIMADNGSSNNMAVKELSKQFSKWRTNMMDGNHLHMGCMAHILNLVVQEGLKEMNDSVKCVRQVVRYIRQSPARLKKFKECSELEKIACKKSLCLDVPTRWNFTYLMLNVEQEFDYAFVSYGARDCGLLHYLLTNT</sequence>
<evidence type="ECO:0000313" key="1">
    <source>
        <dbReference type="EMBL" id="PHT26609.1"/>
    </source>
</evidence>
<reference evidence="2" key="2">
    <citation type="journal article" date="2017" name="J. Anim. Genet.">
        <title>Multiple reference genome sequences of hot pepper reveal the massive evolution of plant disease resistance genes by retroduplication.</title>
        <authorList>
            <person name="Kim S."/>
            <person name="Park J."/>
            <person name="Yeom S.-I."/>
            <person name="Kim Y.-M."/>
            <person name="Seo E."/>
            <person name="Kim K.-T."/>
            <person name="Kim M.-S."/>
            <person name="Lee J.M."/>
            <person name="Cheong K."/>
            <person name="Shin H.-S."/>
            <person name="Kim S.-B."/>
            <person name="Han K."/>
            <person name="Lee J."/>
            <person name="Park M."/>
            <person name="Lee H.-A."/>
            <person name="Lee H.-Y."/>
            <person name="Lee Y."/>
            <person name="Oh S."/>
            <person name="Lee J.H."/>
            <person name="Choi E."/>
            <person name="Choi E."/>
            <person name="Lee S.E."/>
            <person name="Jeon J."/>
            <person name="Kim H."/>
            <person name="Choi G."/>
            <person name="Song H."/>
            <person name="Lee J."/>
            <person name="Lee S.-C."/>
            <person name="Kwon J.-K."/>
            <person name="Lee H.-Y."/>
            <person name="Koo N."/>
            <person name="Hong Y."/>
            <person name="Kim R.W."/>
            <person name="Kang W.-H."/>
            <person name="Huh J.H."/>
            <person name="Kang B.-C."/>
            <person name="Yang T.-J."/>
            <person name="Lee Y.-H."/>
            <person name="Bennetzen J.L."/>
            <person name="Choi D."/>
        </authorList>
    </citation>
    <scope>NUCLEOTIDE SEQUENCE [LARGE SCALE GENOMIC DNA]</scope>
    <source>
        <strain evidence="2">cv. PBC81</strain>
    </source>
</reference>
<dbReference type="SUPFAM" id="SSF53098">
    <property type="entry name" value="Ribonuclease H-like"/>
    <property type="match status" value="1"/>
</dbReference>
<dbReference type="Proteomes" id="UP000224567">
    <property type="component" value="Unassembled WGS sequence"/>
</dbReference>
<dbReference type="PANTHER" id="PTHR46481:SF7">
    <property type="entry name" value="ZINC FINGER BED DOMAIN-CONTAINING PROTEIN RICESLEEPER 2-LIKE"/>
    <property type="match status" value="1"/>
</dbReference>
<dbReference type="InterPro" id="IPR052035">
    <property type="entry name" value="ZnF_BED_domain_contain"/>
</dbReference>
<protein>
    <submittedName>
        <fullName evidence="1">Uncharacterized protein</fullName>
    </submittedName>
</protein>
<dbReference type="STRING" id="33114.A0A2G2V0W4"/>
<keyword evidence="2" id="KW-1185">Reference proteome</keyword>
<dbReference type="OrthoDB" id="1741548at2759"/>
<dbReference type="PANTHER" id="PTHR46481">
    <property type="entry name" value="ZINC FINGER BED DOMAIN-CONTAINING PROTEIN 4"/>
    <property type="match status" value="1"/>
</dbReference>
<proteinExistence type="predicted"/>
<organism evidence="1 2">
    <name type="scientific">Capsicum baccatum</name>
    <name type="common">Peruvian pepper</name>
    <dbReference type="NCBI Taxonomy" id="33114"/>
    <lineage>
        <taxon>Eukaryota</taxon>
        <taxon>Viridiplantae</taxon>
        <taxon>Streptophyta</taxon>
        <taxon>Embryophyta</taxon>
        <taxon>Tracheophyta</taxon>
        <taxon>Spermatophyta</taxon>
        <taxon>Magnoliopsida</taxon>
        <taxon>eudicotyledons</taxon>
        <taxon>Gunneridae</taxon>
        <taxon>Pentapetalae</taxon>
        <taxon>asterids</taxon>
        <taxon>lamiids</taxon>
        <taxon>Solanales</taxon>
        <taxon>Solanaceae</taxon>
        <taxon>Solanoideae</taxon>
        <taxon>Capsiceae</taxon>
        <taxon>Capsicum</taxon>
    </lineage>
</organism>
<evidence type="ECO:0000313" key="2">
    <source>
        <dbReference type="Proteomes" id="UP000224567"/>
    </source>
</evidence>
<dbReference type="AlphaFoldDB" id="A0A2G2V0W4"/>
<name>A0A2G2V0W4_CAPBA</name>